<evidence type="ECO:0000313" key="1">
    <source>
        <dbReference type="EMBL" id="CAN0432358.1"/>
    </source>
</evidence>
<reference evidence="1" key="1">
    <citation type="submission" date="2023-05" db="EMBL/GenBank/DDBJ databases">
        <authorList>
            <consortium name="ELIXIR-Norway"/>
        </authorList>
    </citation>
    <scope>NUCLEOTIDE SEQUENCE</scope>
</reference>
<reference evidence="1" key="2">
    <citation type="submission" date="2025-03" db="EMBL/GenBank/DDBJ databases">
        <authorList>
            <consortium name="ELIXIR-Norway"/>
            <consortium name="Elixir Norway"/>
        </authorList>
    </citation>
    <scope>NUCLEOTIDE SEQUENCE</scope>
</reference>
<proteinExistence type="predicted"/>
<organism evidence="1 2">
    <name type="scientific">Rangifer tarandus platyrhynchus</name>
    <name type="common">Svalbard reindeer</name>
    <dbReference type="NCBI Taxonomy" id="3082113"/>
    <lineage>
        <taxon>Eukaryota</taxon>
        <taxon>Metazoa</taxon>
        <taxon>Chordata</taxon>
        <taxon>Craniata</taxon>
        <taxon>Vertebrata</taxon>
        <taxon>Euteleostomi</taxon>
        <taxon>Mammalia</taxon>
        <taxon>Eutheria</taxon>
        <taxon>Laurasiatheria</taxon>
        <taxon>Artiodactyla</taxon>
        <taxon>Ruminantia</taxon>
        <taxon>Pecora</taxon>
        <taxon>Cervidae</taxon>
        <taxon>Odocoileinae</taxon>
        <taxon>Rangifer</taxon>
    </lineage>
</organism>
<sequence>MQAGRADLLWLCAPLGEWRAVYRKPSSGVGNAMDVCVKWLQSCPTLCHPMDCSPLGSSSNGILQARMKYWQSCWVQKAASAHVRPWLGHFISESQFLHLHNGEEGERIMLRKSTSKGLGVFFCLFVFTKLTPINCLESRLPP</sequence>
<name>A0AC59ZI85_RANTA</name>
<evidence type="ECO:0000313" key="2">
    <source>
        <dbReference type="Proteomes" id="UP001162501"/>
    </source>
</evidence>
<dbReference type="Proteomes" id="UP001162501">
    <property type="component" value="Chromosome 3"/>
</dbReference>
<gene>
    <name evidence="1" type="ORF">MRATA1EN22A_LOCUS18742</name>
</gene>
<accession>A0AC59ZI85</accession>
<dbReference type="EMBL" id="OX596087">
    <property type="protein sequence ID" value="CAN0432358.1"/>
    <property type="molecule type" value="Genomic_DNA"/>
</dbReference>
<protein>
    <submittedName>
        <fullName evidence="1">Uncharacterized protein</fullName>
    </submittedName>
</protein>